<keyword evidence="1" id="KW-0812">Transmembrane</keyword>
<dbReference type="STRING" id="48256.CLHUN_26540"/>
<comment type="caution">
    <text evidence="3">The sequence shown here is derived from an EMBL/GenBank/DDBJ whole genome shotgun (WGS) entry which is preliminary data.</text>
</comment>
<evidence type="ECO:0000313" key="4">
    <source>
        <dbReference type="Proteomes" id="UP000191554"/>
    </source>
</evidence>
<feature type="transmembrane region" description="Helical" evidence="1">
    <location>
        <begin position="7"/>
        <end position="27"/>
    </location>
</feature>
<dbReference type="OrthoDB" id="192868at2"/>
<proteinExistence type="predicted"/>
<accession>A0A1V4SJT0</accession>
<reference evidence="3 4" key="1">
    <citation type="submission" date="2017-03" db="EMBL/GenBank/DDBJ databases">
        <title>Genome sequence of Clostridium hungatei DSM 14427.</title>
        <authorList>
            <person name="Poehlein A."/>
            <person name="Daniel R."/>
        </authorList>
    </citation>
    <scope>NUCLEOTIDE SEQUENCE [LARGE SCALE GENOMIC DNA]</scope>
    <source>
        <strain evidence="3 4">DSM 14427</strain>
    </source>
</reference>
<name>A0A1V4SJT0_RUMHU</name>
<feature type="transmembrane region" description="Helical" evidence="1">
    <location>
        <begin position="87"/>
        <end position="110"/>
    </location>
</feature>
<dbReference type="InterPro" id="IPR025328">
    <property type="entry name" value="DUF4234"/>
</dbReference>
<gene>
    <name evidence="3" type="ORF">CLHUN_26540</name>
</gene>
<dbReference type="AlphaFoldDB" id="A0A1V4SJT0"/>
<dbReference type="RefSeq" id="WP_080065108.1">
    <property type="nucleotide sequence ID" value="NZ_MZGX01000017.1"/>
</dbReference>
<dbReference type="EMBL" id="MZGX01000017">
    <property type="protein sequence ID" value="OPX43507.1"/>
    <property type="molecule type" value="Genomic_DNA"/>
</dbReference>
<keyword evidence="1" id="KW-1133">Transmembrane helix</keyword>
<evidence type="ECO:0000256" key="1">
    <source>
        <dbReference type="SAM" id="Phobius"/>
    </source>
</evidence>
<sequence>MLKQRSFWGYFGLVLITLGIYGLVFVYKMTKDINTLTGDEAPETSPGLALVLYMFTCGIYPLIWYYQQGQKLYNSGMAKGVAVKETGASYLLWIILGAFLFGLGPLIAIAKFIKNYNNMVVIYNNRVINNANA</sequence>
<organism evidence="3 4">
    <name type="scientific">Ruminiclostridium hungatei</name>
    <name type="common">Clostridium hungatei</name>
    <dbReference type="NCBI Taxonomy" id="48256"/>
    <lineage>
        <taxon>Bacteria</taxon>
        <taxon>Bacillati</taxon>
        <taxon>Bacillota</taxon>
        <taxon>Clostridia</taxon>
        <taxon>Eubacteriales</taxon>
        <taxon>Oscillospiraceae</taxon>
        <taxon>Ruminiclostridium</taxon>
    </lineage>
</organism>
<feature type="domain" description="DUF4234" evidence="2">
    <location>
        <begin position="5"/>
        <end position="73"/>
    </location>
</feature>
<dbReference type="Proteomes" id="UP000191554">
    <property type="component" value="Unassembled WGS sequence"/>
</dbReference>
<evidence type="ECO:0000313" key="3">
    <source>
        <dbReference type="EMBL" id="OPX43507.1"/>
    </source>
</evidence>
<dbReference type="Pfam" id="PF14018">
    <property type="entry name" value="DUF4234"/>
    <property type="match status" value="1"/>
</dbReference>
<evidence type="ECO:0000259" key="2">
    <source>
        <dbReference type="Pfam" id="PF14018"/>
    </source>
</evidence>
<keyword evidence="1" id="KW-0472">Membrane</keyword>
<feature type="transmembrane region" description="Helical" evidence="1">
    <location>
        <begin position="47"/>
        <end position="66"/>
    </location>
</feature>
<protein>
    <recommendedName>
        <fullName evidence="2">DUF4234 domain-containing protein</fullName>
    </recommendedName>
</protein>
<keyword evidence="4" id="KW-1185">Reference proteome</keyword>